<reference evidence="2 3" key="1">
    <citation type="submission" date="2018-03" db="EMBL/GenBank/DDBJ databases">
        <title>The draft genome of Mesorhizobium soli JCM 19897.</title>
        <authorList>
            <person name="Li L."/>
            <person name="Liu L."/>
            <person name="Liang L."/>
            <person name="Wang T."/>
            <person name="Zhang X."/>
        </authorList>
    </citation>
    <scope>NUCLEOTIDE SEQUENCE [LARGE SCALE GENOMIC DNA]</scope>
    <source>
        <strain evidence="2 3">JCM 19897</strain>
    </source>
</reference>
<organism evidence="2 3">
    <name type="scientific">Pseudaminobacter soli</name>
    <name type="common">ex Li et al. 2025</name>
    <dbReference type="NCBI Taxonomy" id="1295366"/>
    <lineage>
        <taxon>Bacteria</taxon>
        <taxon>Pseudomonadati</taxon>
        <taxon>Pseudomonadota</taxon>
        <taxon>Alphaproteobacteria</taxon>
        <taxon>Hyphomicrobiales</taxon>
        <taxon>Phyllobacteriaceae</taxon>
        <taxon>Pseudaminobacter</taxon>
    </lineage>
</organism>
<proteinExistence type="predicted"/>
<dbReference type="Proteomes" id="UP000240653">
    <property type="component" value="Unassembled WGS sequence"/>
</dbReference>
<evidence type="ECO:0000256" key="1">
    <source>
        <dbReference type="SAM" id="MobiDB-lite"/>
    </source>
</evidence>
<evidence type="ECO:0000313" key="3">
    <source>
        <dbReference type="Proteomes" id="UP000240653"/>
    </source>
</evidence>
<sequence length="78" mass="8739">MTLAPALRYGSGRSSFEKPNRWLFVRFADHSSPSLILRCSPTGRASKNAPIHRHARFSPSGYCQRTGKTGGRETRSFK</sequence>
<accession>A0A2P7RTY8</accession>
<gene>
    <name evidence="2" type="ORF">C7I85_28090</name>
</gene>
<dbReference type="OrthoDB" id="8100763at2"/>
<evidence type="ECO:0000313" key="2">
    <source>
        <dbReference type="EMBL" id="PSJ53685.1"/>
    </source>
</evidence>
<dbReference type="AlphaFoldDB" id="A0A2P7RTY8"/>
<keyword evidence="3" id="KW-1185">Reference proteome</keyword>
<comment type="caution">
    <text evidence="2">The sequence shown here is derived from an EMBL/GenBank/DDBJ whole genome shotgun (WGS) entry which is preliminary data.</text>
</comment>
<dbReference type="EMBL" id="PXYL01000029">
    <property type="protein sequence ID" value="PSJ53685.1"/>
    <property type="molecule type" value="Genomic_DNA"/>
</dbReference>
<feature type="region of interest" description="Disordered" evidence="1">
    <location>
        <begin position="41"/>
        <end position="78"/>
    </location>
</feature>
<name>A0A2P7RTY8_9HYPH</name>
<protein>
    <submittedName>
        <fullName evidence="2">Uncharacterized protein</fullName>
    </submittedName>
</protein>